<feature type="signal peptide" evidence="1">
    <location>
        <begin position="1"/>
        <end position="25"/>
    </location>
</feature>
<sequence length="265" mass="28915">MKTATRRFCLGLVLGLPFFAHSAFAATTDLAAHRAFYKLTLDSTENSGVTNAAGAMEYEVINGCTGWATQQRLDMTVLDREGGDTHTVSDYSTWESKDGRQFRFRITQNTNDQREVRAGYAELPPGRPGFAVYTQPTARRVALPPGTLFPMAQTAAVLAAAKAGKPFLAVPIFDGTATDAVENTFSIITEHGQVVPTSFAPLAHMPTVLVHMAYYGTDTTQMLPDTLLAMRYWDNGVADQLTMDFGNFTMAGDLAQFQLLPSHCK</sequence>
<dbReference type="Pfam" id="PF08904">
    <property type="entry name" value="EipB_like"/>
    <property type="match status" value="1"/>
</dbReference>
<gene>
    <name evidence="2" type="ORF">ASILVAE211_07600</name>
</gene>
<dbReference type="AlphaFoldDB" id="A0A964DYS0"/>
<name>A0A964DYS0_9PROT</name>
<evidence type="ECO:0000313" key="2">
    <source>
        <dbReference type="EMBL" id="MCB8875043.1"/>
    </source>
</evidence>
<comment type="caution">
    <text evidence="2">The sequence shown here is derived from an EMBL/GenBank/DDBJ whole genome shotgun (WGS) entry which is preliminary data.</text>
</comment>
<organism evidence="2 3">
    <name type="scientific">Acidisoma silvae</name>
    <dbReference type="NCBI Taxonomy" id="2802396"/>
    <lineage>
        <taxon>Bacteria</taxon>
        <taxon>Pseudomonadati</taxon>
        <taxon>Pseudomonadota</taxon>
        <taxon>Alphaproteobacteria</taxon>
        <taxon>Acetobacterales</taxon>
        <taxon>Acidocellaceae</taxon>
        <taxon>Acidisoma</taxon>
    </lineage>
</organism>
<dbReference type="Proteomes" id="UP000708298">
    <property type="component" value="Unassembled WGS sequence"/>
</dbReference>
<reference evidence="2" key="2">
    <citation type="submission" date="2021-01" db="EMBL/GenBank/DDBJ databases">
        <authorList>
            <person name="Mieszkin S."/>
            <person name="Pouder E."/>
            <person name="Alain K."/>
        </authorList>
    </citation>
    <scope>NUCLEOTIDE SEQUENCE</scope>
    <source>
        <strain evidence="2">HW T2.11</strain>
    </source>
</reference>
<evidence type="ECO:0000313" key="3">
    <source>
        <dbReference type="Proteomes" id="UP000708298"/>
    </source>
</evidence>
<reference evidence="2" key="1">
    <citation type="journal article" date="2021" name="Microorganisms">
        <title>Acidisoma silvae sp. nov. and Acidisomacellulosilytica sp. nov., Two Acidophilic Bacteria Isolated from Decaying Wood, Hydrolyzing Cellulose and Producing Poly-3-hydroxybutyrate.</title>
        <authorList>
            <person name="Mieszkin S."/>
            <person name="Pouder E."/>
            <person name="Uroz S."/>
            <person name="Simon-Colin C."/>
            <person name="Alain K."/>
        </authorList>
    </citation>
    <scope>NUCLEOTIDE SEQUENCE</scope>
    <source>
        <strain evidence="2">HW T2.11</strain>
    </source>
</reference>
<keyword evidence="3" id="KW-1185">Reference proteome</keyword>
<keyword evidence="1" id="KW-0732">Signal</keyword>
<accession>A0A964DYS0</accession>
<proteinExistence type="predicted"/>
<evidence type="ECO:0000256" key="1">
    <source>
        <dbReference type="SAM" id="SignalP"/>
    </source>
</evidence>
<dbReference type="RefSeq" id="WP_227320686.1">
    <property type="nucleotide sequence ID" value="NZ_JAESVB010000002.1"/>
</dbReference>
<dbReference type="EMBL" id="JAESVB010000002">
    <property type="protein sequence ID" value="MCB8875043.1"/>
    <property type="molecule type" value="Genomic_DNA"/>
</dbReference>
<dbReference type="InterPro" id="IPR015000">
    <property type="entry name" value="EipB-like"/>
</dbReference>
<protein>
    <submittedName>
        <fullName evidence="2">DUF1849 family protein</fullName>
    </submittedName>
</protein>
<feature type="chain" id="PRO_5037362461" evidence="1">
    <location>
        <begin position="26"/>
        <end position="265"/>
    </location>
</feature>